<gene>
    <name evidence="8" type="ORF">MJG50_08965</name>
</gene>
<dbReference type="EMBL" id="JAKTTI010000011">
    <property type="protein sequence ID" value="MCH1625456.1"/>
    <property type="molecule type" value="Genomic_DNA"/>
</dbReference>
<evidence type="ECO:0000313" key="9">
    <source>
        <dbReference type="Proteomes" id="UP001431131"/>
    </source>
</evidence>
<dbReference type="InterPro" id="IPR041542">
    <property type="entry name" value="GH43_C2"/>
</dbReference>
<dbReference type="InterPro" id="IPR051795">
    <property type="entry name" value="Glycosyl_Hydrlase_43"/>
</dbReference>
<dbReference type="Gene3D" id="2.60.120.200">
    <property type="match status" value="1"/>
</dbReference>
<evidence type="ECO:0000256" key="3">
    <source>
        <dbReference type="ARBA" id="ARBA00023295"/>
    </source>
</evidence>
<comment type="caution">
    <text evidence="8">The sequence shown here is derived from an EMBL/GenBank/DDBJ whole genome shotgun (WGS) entry which is preliminary data.</text>
</comment>
<organism evidence="8 9">
    <name type="scientific">Fredinandcohnia quinoae</name>
    <dbReference type="NCBI Taxonomy" id="2918902"/>
    <lineage>
        <taxon>Bacteria</taxon>
        <taxon>Bacillati</taxon>
        <taxon>Bacillota</taxon>
        <taxon>Bacilli</taxon>
        <taxon>Bacillales</taxon>
        <taxon>Bacillaceae</taxon>
        <taxon>Fredinandcohnia</taxon>
    </lineage>
</organism>
<dbReference type="CDD" id="cd09000">
    <property type="entry name" value="GH43_SXA-like"/>
    <property type="match status" value="1"/>
</dbReference>
<dbReference type="Pfam" id="PF04616">
    <property type="entry name" value="Glyco_hydro_43"/>
    <property type="match status" value="1"/>
</dbReference>
<proteinExistence type="inferred from homology"/>
<feature type="domain" description="Beta-xylosidase C-terminal Concanavalin A-like" evidence="7">
    <location>
        <begin position="327"/>
        <end position="520"/>
    </location>
</feature>
<dbReference type="SUPFAM" id="SSF49899">
    <property type="entry name" value="Concanavalin A-like lectins/glucanases"/>
    <property type="match status" value="1"/>
</dbReference>
<accession>A0AAW5DXS0</accession>
<keyword evidence="3 6" id="KW-0326">Glycosidase</keyword>
<dbReference type="PANTHER" id="PTHR42812:SF12">
    <property type="entry name" value="BETA-XYLOSIDASE-RELATED"/>
    <property type="match status" value="1"/>
</dbReference>
<evidence type="ECO:0000259" key="7">
    <source>
        <dbReference type="Pfam" id="PF17851"/>
    </source>
</evidence>
<feature type="active site" description="Proton donor" evidence="4">
    <location>
        <position position="189"/>
    </location>
</feature>
<name>A0AAW5DXS0_9BACI</name>
<feature type="active site" description="Proton acceptor" evidence="4">
    <location>
        <position position="18"/>
    </location>
</feature>
<keyword evidence="2 6" id="KW-0378">Hydrolase</keyword>
<dbReference type="PANTHER" id="PTHR42812">
    <property type="entry name" value="BETA-XYLOSIDASE"/>
    <property type="match status" value="1"/>
</dbReference>
<evidence type="ECO:0000256" key="2">
    <source>
        <dbReference type="ARBA" id="ARBA00022801"/>
    </source>
</evidence>
<dbReference type="GO" id="GO:0005975">
    <property type="term" value="P:carbohydrate metabolic process"/>
    <property type="evidence" value="ECO:0007669"/>
    <property type="project" value="InterPro"/>
</dbReference>
<reference evidence="8" key="1">
    <citation type="submission" date="2022-02" db="EMBL/GenBank/DDBJ databases">
        <title>Fredinandcohnia quinoae sp. nov. isolated from Chenopodium quinoa seeds.</title>
        <authorList>
            <person name="Saati-Santamaria Z."/>
            <person name="Flores-Felix J.D."/>
            <person name="Igual J.M."/>
            <person name="Velazquez E."/>
            <person name="Garcia-Fraile P."/>
            <person name="Martinez-Molina E."/>
        </authorList>
    </citation>
    <scope>NUCLEOTIDE SEQUENCE</scope>
    <source>
        <strain evidence="8">SECRCQ15</strain>
    </source>
</reference>
<dbReference type="SUPFAM" id="SSF75005">
    <property type="entry name" value="Arabinanase/levansucrase/invertase"/>
    <property type="match status" value="1"/>
</dbReference>
<dbReference type="GO" id="GO:0004553">
    <property type="term" value="F:hydrolase activity, hydrolyzing O-glycosyl compounds"/>
    <property type="evidence" value="ECO:0007669"/>
    <property type="project" value="InterPro"/>
</dbReference>
<keyword evidence="9" id="KW-1185">Reference proteome</keyword>
<feature type="site" description="Important for catalytic activity, responsible for pKa modulation of the active site Glu and correct orientation of both the proton donor and substrate" evidence="5">
    <location>
        <position position="129"/>
    </location>
</feature>
<dbReference type="Gene3D" id="2.115.10.20">
    <property type="entry name" value="Glycosyl hydrolase domain, family 43"/>
    <property type="match status" value="1"/>
</dbReference>
<dbReference type="InterPro" id="IPR013320">
    <property type="entry name" value="ConA-like_dom_sf"/>
</dbReference>
<evidence type="ECO:0000313" key="8">
    <source>
        <dbReference type="EMBL" id="MCH1625456.1"/>
    </source>
</evidence>
<evidence type="ECO:0000256" key="4">
    <source>
        <dbReference type="PIRSR" id="PIRSR606710-1"/>
    </source>
</evidence>
<evidence type="ECO:0000256" key="5">
    <source>
        <dbReference type="PIRSR" id="PIRSR606710-2"/>
    </source>
</evidence>
<dbReference type="InterPro" id="IPR006710">
    <property type="entry name" value="Glyco_hydro_43"/>
</dbReference>
<evidence type="ECO:0000256" key="6">
    <source>
        <dbReference type="RuleBase" id="RU361187"/>
    </source>
</evidence>
<dbReference type="RefSeq" id="WP_240254941.1">
    <property type="nucleotide sequence ID" value="NZ_JAKTTI010000011.1"/>
</dbReference>
<dbReference type="Pfam" id="PF17851">
    <property type="entry name" value="GH43_C2"/>
    <property type="match status" value="1"/>
</dbReference>
<comment type="similarity">
    <text evidence="1 6">Belongs to the glycosyl hydrolase 43 family.</text>
</comment>
<dbReference type="AlphaFoldDB" id="A0AAW5DXS0"/>
<evidence type="ECO:0000256" key="1">
    <source>
        <dbReference type="ARBA" id="ARBA00009865"/>
    </source>
</evidence>
<dbReference type="InterPro" id="IPR023296">
    <property type="entry name" value="Glyco_hydro_beta-prop_sf"/>
</dbReference>
<sequence length="523" mass="60122">MGTQTIIKNPILPGFNPDPSIIRVDDDYYIATSTFEWYPGVPVYHSKDLVHWRHLTSILTNHSNFEGNPDSCSVWAPAISYHDGIFYLVYTDVKRSKYPFKDAHNYLITATNIMGPWSEPTFLNSGNFDPSLYHDENGKKWLLNVYWDYRIDGRNKSAGIMMQEYSPEERKLIGPIHKVFDGTELRKTEAPHIYKHNGYYYLFTAEGGTGKTHAVTVARAKEITGPYEVDPQNPMLTSAHNEQLYLQKAGHASLVQTQTNEWYIAHLCSRPIHGKHSILGRETALQRVNWTEDGWLRLSCGGNEPEVEVKAPNLPLHSFPDDKNEMDDFNSDTLHKVWNSLRFAVDPSWCSLTERKGFLRIRGGESIHSLFKQHLIARRQTDFSCEIETSLEFAPESFLQMAGLVLYYNTDNYLYFYLSFDEEKGKCLDVMKCVRGEFEYIGKRLPIEGTGCRLKALIQLDEVTFSYANDDGDWLTIEDTYSIAHHSDEGNGFTGNFVGVCVQDMQGTKKHADFDYFYYKEKE</sequence>
<protein>
    <submittedName>
        <fullName evidence="8">Glycoside hydrolase family 43 protein</fullName>
    </submittedName>
</protein>
<dbReference type="Proteomes" id="UP001431131">
    <property type="component" value="Unassembled WGS sequence"/>
</dbReference>